<dbReference type="SMART" id="SM00220">
    <property type="entry name" value="S_TKc"/>
    <property type="match status" value="1"/>
</dbReference>
<evidence type="ECO:0000313" key="2">
    <source>
        <dbReference type="EMBL" id="KAK2602148.1"/>
    </source>
</evidence>
<proteinExistence type="predicted"/>
<sequence>MASITPTPCDESNSFQNSITAEDQVPELKSLQDLTIIESFSPGATVAKHTTFYHITSDEKLYFGQTFKNKKELTIQEFRDALERIPDEEVYPSIPAQPALTIAPDNIEQPTYIKRPGLNSFEDMRGTPFVPKAILQETLIMEQISQTVHANIIQYFGCRTRRGRICALVLEELEQTLTQLVSTSEFDDLDKTKFADGVESAIQYLHSLGLAHNDLNPDNIMVRRGKDGEIQPVLIDFGSCQPYGKALDSLGTVGWYDKPFFHSELEHDTFGLAKLRRWLEKPE</sequence>
<dbReference type="EMBL" id="JAUJFL010000005">
    <property type="protein sequence ID" value="KAK2602148.1"/>
    <property type="molecule type" value="Genomic_DNA"/>
</dbReference>
<evidence type="ECO:0000259" key="1">
    <source>
        <dbReference type="PROSITE" id="PS50011"/>
    </source>
</evidence>
<dbReference type="InterPro" id="IPR000719">
    <property type="entry name" value="Prot_kinase_dom"/>
</dbReference>
<reference evidence="2" key="1">
    <citation type="submission" date="2023-06" db="EMBL/GenBank/DDBJ databases">
        <authorList>
            <person name="Noh H."/>
        </authorList>
    </citation>
    <scope>NUCLEOTIDE SEQUENCE</scope>
    <source>
        <strain evidence="2">DUCC20226</strain>
    </source>
</reference>
<gene>
    <name evidence="2" type="ORF">N8I77_008704</name>
</gene>
<dbReference type="PROSITE" id="PS50011">
    <property type="entry name" value="PROTEIN_KINASE_DOM"/>
    <property type="match status" value="1"/>
</dbReference>
<dbReference type="AlphaFoldDB" id="A0AAD9W006"/>
<organism evidence="2 3">
    <name type="scientific">Phomopsis amygdali</name>
    <name type="common">Fusicoccum amygdali</name>
    <dbReference type="NCBI Taxonomy" id="1214568"/>
    <lineage>
        <taxon>Eukaryota</taxon>
        <taxon>Fungi</taxon>
        <taxon>Dikarya</taxon>
        <taxon>Ascomycota</taxon>
        <taxon>Pezizomycotina</taxon>
        <taxon>Sordariomycetes</taxon>
        <taxon>Sordariomycetidae</taxon>
        <taxon>Diaporthales</taxon>
        <taxon>Diaporthaceae</taxon>
        <taxon>Diaporthe</taxon>
    </lineage>
</organism>
<dbReference type="Pfam" id="PF00069">
    <property type="entry name" value="Pkinase"/>
    <property type="match status" value="1"/>
</dbReference>
<dbReference type="GO" id="GO:0005524">
    <property type="term" value="F:ATP binding"/>
    <property type="evidence" value="ECO:0007669"/>
    <property type="project" value="InterPro"/>
</dbReference>
<protein>
    <recommendedName>
        <fullName evidence="1">Protein kinase domain-containing protein</fullName>
    </recommendedName>
</protein>
<dbReference type="PANTHER" id="PTHR24347">
    <property type="entry name" value="SERINE/THREONINE-PROTEIN KINASE"/>
    <property type="match status" value="1"/>
</dbReference>
<accession>A0AAD9W006</accession>
<comment type="caution">
    <text evidence="2">The sequence shown here is derived from an EMBL/GenBank/DDBJ whole genome shotgun (WGS) entry which is preliminary data.</text>
</comment>
<dbReference type="InterPro" id="IPR011009">
    <property type="entry name" value="Kinase-like_dom_sf"/>
</dbReference>
<evidence type="ECO:0000313" key="3">
    <source>
        <dbReference type="Proteomes" id="UP001265746"/>
    </source>
</evidence>
<dbReference type="GO" id="GO:0004672">
    <property type="term" value="F:protein kinase activity"/>
    <property type="evidence" value="ECO:0007669"/>
    <property type="project" value="InterPro"/>
</dbReference>
<keyword evidence="3" id="KW-1185">Reference proteome</keyword>
<dbReference type="Proteomes" id="UP001265746">
    <property type="component" value="Unassembled WGS sequence"/>
</dbReference>
<dbReference type="SUPFAM" id="SSF56112">
    <property type="entry name" value="Protein kinase-like (PK-like)"/>
    <property type="match status" value="1"/>
</dbReference>
<feature type="domain" description="Protein kinase" evidence="1">
    <location>
        <begin position="52"/>
        <end position="283"/>
    </location>
</feature>
<name>A0AAD9W006_PHOAM</name>
<dbReference type="Gene3D" id="1.10.510.10">
    <property type="entry name" value="Transferase(Phosphotransferase) domain 1"/>
    <property type="match status" value="1"/>
</dbReference>